<dbReference type="EMBL" id="PGUY01000014">
    <property type="protein sequence ID" value="PLT30919.1"/>
    <property type="molecule type" value="Genomic_DNA"/>
</dbReference>
<comment type="caution">
    <text evidence="3">The sequence shown here is derived from an EMBL/GenBank/DDBJ whole genome shotgun (WGS) entry which is preliminary data.</text>
</comment>
<sequence>MKNYAFLLVSFVSIFILAGCSLEDKEKTFYDVLTPVKGDESSFRTERHISKKDDVKTVQSILHHVKWVNGKVQMNRQADFMIYTSNSNASEKAASYYLWKQPGKEELEIMYKDQNKYVKLPKKESKVLYHLLSGKDIK</sequence>
<dbReference type="AlphaFoldDB" id="A0A2N5M989"/>
<protein>
    <recommendedName>
        <fullName evidence="2">YhfM-like domain-containing protein</fullName>
    </recommendedName>
</protein>
<dbReference type="RefSeq" id="WP_101640582.1">
    <property type="nucleotide sequence ID" value="NZ_PGUY01000014.1"/>
</dbReference>
<evidence type="ECO:0000259" key="2">
    <source>
        <dbReference type="Pfam" id="PF26353"/>
    </source>
</evidence>
<dbReference type="OrthoDB" id="1911879at2"/>
<keyword evidence="1" id="KW-0732">Signal</keyword>
<organism evidence="3 4">
    <name type="scientific">Peribacillus deserti</name>
    <dbReference type="NCBI Taxonomy" id="673318"/>
    <lineage>
        <taxon>Bacteria</taxon>
        <taxon>Bacillati</taxon>
        <taxon>Bacillota</taxon>
        <taxon>Bacilli</taxon>
        <taxon>Bacillales</taxon>
        <taxon>Bacillaceae</taxon>
        <taxon>Peribacillus</taxon>
    </lineage>
</organism>
<evidence type="ECO:0000313" key="3">
    <source>
        <dbReference type="EMBL" id="PLT30919.1"/>
    </source>
</evidence>
<dbReference type="InterPro" id="IPR058780">
    <property type="entry name" value="YhfM-like_dom"/>
</dbReference>
<gene>
    <name evidence="3" type="ORF">CUU66_05035</name>
</gene>
<dbReference type="Pfam" id="PF26353">
    <property type="entry name" value="YhfM"/>
    <property type="match status" value="1"/>
</dbReference>
<proteinExistence type="predicted"/>
<evidence type="ECO:0000313" key="4">
    <source>
        <dbReference type="Proteomes" id="UP000234748"/>
    </source>
</evidence>
<feature type="domain" description="YhfM-like" evidence="2">
    <location>
        <begin position="47"/>
        <end position="135"/>
    </location>
</feature>
<evidence type="ECO:0000256" key="1">
    <source>
        <dbReference type="SAM" id="SignalP"/>
    </source>
</evidence>
<dbReference type="PROSITE" id="PS51257">
    <property type="entry name" value="PROKAR_LIPOPROTEIN"/>
    <property type="match status" value="1"/>
</dbReference>
<accession>A0A2N5M989</accession>
<feature type="chain" id="PRO_5038535142" description="YhfM-like domain-containing protein" evidence="1">
    <location>
        <begin position="19"/>
        <end position="138"/>
    </location>
</feature>
<feature type="signal peptide" evidence="1">
    <location>
        <begin position="1"/>
        <end position="18"/>
    </location>
</feature>
<keyword evidence="4" id="KW-1185">Reference proteome</keyword>
<dbReference type="Proteomes" id="UP000234748">
    <property type="component" value="Unassembled WGS sequence"/>
</dbReference>
<reference evidence="3 4" key="1">
    <citation type="submission" date="2017-11" db="EMBL/GenBank/DDBJ databases">
        <title>Comparitive Functional Genomics of Dry Heat Resistant strains isolated from the Viking Spacecraft.</title>
        <authorList>
            <person name="Seuylemezian A."/>
            <person name="Cooper K."/>
            <person name="Vaishampayan P."/>
        </authorList>
    </citation>
    <scope>NUCLEOTIDE SEQUENCE [LARGE SCALE GENOMIC DNA]</scope>
    <source>
        <strain evidence="3 4">V1-29</strain>
    </source>
</reference>
<name>A0A2N5M989_9BACI</name>